<accession>A0A2S8FA26</accession>
<protein>
    <submittedName>
        <fullName evidence="9">ABC transporter</fullName>
    </submittedName>
</protein>
<evidence type="ECO:0000256" key="3">
    <source>
        <dbReference type="ARBA" id="ARBA00022692"/>
    </source>
</evidence>
<comment type="subcellular location">
    <subcellularLocation>
        <location evidence="1">Cell membrane</location>
        <topology evidence="1">Multi-pass membrane protein</topology>
    </subcellularLocation>
</comment>
<name>A0A2S8FA26_9BACT</name>
<keyword evidence="4 7" id="KW-1133">Transmembrane helix</keyword>
<keyword evidence="5 7" id="KW-0472">Membrane</keyword>
<evidence type="ECO:0000256" key="4">
    <source>
        <dbReference type="ARBA" id="ARBA00022989"/>
    </source>
</evidence>
<feature type="transmembrane region" description="Helical" evidence="7">
    <location>
        <begin position="378"/>
        <end position="400"/>
    </location>
</feature>
<dbReference type="Pfam" id="PF02687">
    <property type="entry name" value="FtsX"/>
    <property type="match status" value="2"/>
</dbReference>
<comment type="caution">
    <text evidence="9">The sequence shown here is derived from an EMBL/GenBank/DDBJ whole genome shotgun (WGS) entry which is preliminary data.</text>
</comment>
<feature type="domain" description="ABC3 transporter permease C-terminal" evidence="8">
    <location>
        <begin position="791"/>
        <end position="908"/>
    </location>
</feature>
<gene>
    <name evidence="9" type="ORF">C5Y98_22680</name>
</gene>
<dbReference type="AlphaFoldDB" id="A0A2S8FA26"/>
<dbReference type="OrthoDB" id="221467at2"/>
<dbReference type="RefSeq" id="WP_105357698.1">
    <property type="nucleotide sequence ID" value="NZ_PUIB01000023.1"/>
</dbReference>
<dbReference type="Proteomes" id="UP000239388">
    <property type="component" value="Unassembled WGS sequence"/>
</dbReference>
<dbReference type="GO" id="GO:0005886">
    <property type="term" value="C:plasma membrane"/>
    <property type="evidence" value="ECO:0007669"/>
    <property type="project" value="UniProtKB-SubCell"/>
</dbReference>
<evidence type="ECO:0000256" key="1">
    <source>
        <dbReference type="ARBA" id="ARBA00004651"/>
    </source>
</evidence>
<dbReference type="InterPro" id="IPR003838">
    <property type="entry name" value="ABC3_permease_C"/>
</dbReference>
<keyword evidence="2" id="KW-1003">Cell membrane</keyword>
<feature type="transmembrane region" description="Helical" evidence="7">
    <location>
        <begin position="882"/>
        <end position="903"/>
    </location>
</feature>
<sequence length="921" mass="98137">MRKVVKLAGAFLCEHPTRVVLTSLATTAATCMVIWLAAGYDALLQSFDHWANVALGHYELSIAPISTSEPTAVPQAVVDAMRADPAIAAADPMWLKRTVIRGNAKPFDPNAPRPAQFEGGPPNILSEYAVLCSSTENAPFEIAGRWLNRQDPEALEAVVRSDTAQRLEVTIDDEISLSHHGETRKLRVVGLLKAPSLGAGSYAVPNMLTPSAGDVFISSELGEAVFGQPAEISFLSIAMAPTADVNKFRFGWGPKLSQFDVPVQFQEAYEIEEALDESAAADNLRIQSYAGTGISLLVALLVIFCTVNMGVTERIRQFAILRAVAFTRPQICLLIFAESLLLATIGFVAGLIISWLLLSGVAWAFPRILRHGAVIGAHSLSLAAVATYGGAILAAAIPAWRATRVRPVDAMAPAAQSPPMALPAPLILIGLTLIAVNPMITFGFPPTAETQVLGYFGVGSISTALGFVLIAPAVVFLVDRLVGPMLARLLSIDAKLLESQITSHLWRTTAAAVSLAVGMGLFISVQVWGFTMLDGFLVGPWAPDAIVAFPQAGLPLERMPQVTQIPGVDPQRCLPIVVEQPRFSEDVTGSAERPTVVRQDNLVLVGVDPEAAFGADSPLFKLQWIAGTPQDAVRQMRSERACIVPDHFLKESGLKLGDSVELTPPENAAAPVLYKIVGGVRLPGWHWQTKLTGFRSRTHRAAAMAFAGYDDVARDFDFSAATHVWFNFTGAEADPDKIATAAQAIFDAGAAGEGEGAGEESKVRIMPVETIREMTRTNAARWLWAVSQLPIAAVAIASFGVLNVILASVRARQWEMGVLRSIGISQSAIIRAIIAEGALIGVAASLLSLGFGIMAGWCGCGIAQHISFFGGLHPDLNVPWPAVSLGLAYVLALSTLAAVWPAISIGRRRPLTLLQKGRAAT</sequence>
<evidence type="ECO:0000256" key="7">
    <source>
        <dbReference type="SAM" id="Phobius"/>
    </source>
</evidence>
<feature type="transmembrane region" description="Helical" evidence="7">
    <location>
        <begin position="452"/>
        <end position="478"/>
    </location>
</feature>
<organism evidence="9 10">
    <name type="scientific">Blastopirellula marina</name>
    <dbReference type="NCBI Taxonomy" id="124"/>
    <lineage>
        <taxon>Bacteria</taxon>
        <taxon>Pseudomonadati</taxon>
        <taxon>Planctomycetota</taxon>
        <taxon>Planctomycetia</taxon>
        <taxon>Pirellulales</taxon>
        <taxon>Pirellulaceae</taxon>
        <taxon>Blastopirellula</taxon>
    </lineage>
</organism>
<feature type="transmembrane region" description="Helical" evidence="7">
    <location>
        <begin position="421"/>
        <end position="440"/>
    </location>
</feature>
<evidence type="ECO:0000259" key="8">
    <source>
        <dbReference type="Pfam" id="PF02687"/>
    </source>
</evidence>
<dbReference type="EMBL" id="PUIB01000023">
    <property type="protein sequence ID" value="PQO29018.1"/>
    <property type="molecule type" value="Genomic_DNA"/>
</dbReference>
<evidence type="ECO:0000313" key="10">
    <source>
        <dbReference type="Proteomes" id="UP000239388"/>
    </source>
</evidence>
<dbReference type="PANTHER" id="PTHR30572:SF4">
    <property type="entry name" value="ABC TRANSPORTER PERMEASE YTRF"/>
    <property type="match status" value="1"/>
</dbReference>
<reference evidence="9 10" key="1">
    <citation type="submission" date="2018-02" db="EMBL/GenBank/DDBJ databases">
        <title>Comparative genomes isolates from brazilian mangrove.</title>
        <authorList>
            <person name="Araujo J.E."/>
            <person name="Taketani R.G."/>
            <person name="Silva M.C.P."/>
            <person name="Loureco M.V."/>
            <person name="Andreote F.D."/>
        </authorList>
    </citation>
    <scope>NUCLEOTIDE SEQUENCE [LARGE SCALE GENOMIC DNA]</scope>
    <source>
        <strain evidence="9 10">NAP PRIS-MGV</strain>
    </source>
</reference>
<comment type="similarity">
    <text evidence="6">Belongs to the ABC-4 integral membrane protein family.</text>
</comment>
<feature type="transmembrane region" description="Helical" evidence="7">
    <location>
        <begin position="331"/>
        <end position="358"/>
    </location>
</feature>
<feature type="transmembrane region" description="Helical" evidence="7">
    <location>
        <begin position="782"/>
        <end position="807"/>
    </location>
</feature>
<keyword evidence="3 7" id="KW-0812">Transmembrane</keyword>
<evidence type="ECO:0000256" key="5">
    <source>
        <dbReference type="ARBA" id="ARBA00023136"/>
    </source>
</evidence>
<dbReference type="PANTHER" id="PTHR30572">
    <property type="entry name" value="MEMBRANE COMPONENT OF TRANSPORTER-RELATED"/>
    <property type="match status" value="1"/>
</dbReference>
<dbReference type="GO" id="GO:0022857">
    <property type="term" value="F:transmembrane transporter activity"/>
    <property type="evidence" value="ECO:0007669"/>
    <property type="project" value="TreeGrafter"/>
</dbReference>
<evidence type="ECO:0000256" key="6">
    <source>
        <dbReference type="ARBA" id="ARBA00038076"/>
    </source>
</evidence>
<dbReference type="InterPro" id="IPR050250">
    <property type="entry name" value="Macrolide_Exporter_MacB"/>
</dbReference>
<evidence type="ECO:0000256" key="2">
    <source>
        <dbReference type="ARBA" id="ARBA00022475"/>
    </source>
</evidence>
<feature type="transmembrane region" description="Helical" evidence="7">
    <location>
        <begin position="289"/>
        <end position="311"/>
    </location>
</feature>
<feature type="transmembrane region" description="Helical" evidence="7">
    <location>
        <begin position="505"/>
        <end position="528"/>
    </location>
</feature>
<evidence type="ECO:0000313" key="9">
    <source>
        <dbReference type="EMBL" id="PQO29018.1"/>
    </source>
</evidence>
<feature type="domain" description="ABC3 transporter permease C-terminal" evidence="8">
    <location>
        <begin position="293"/>
        <end position="405"/>
    </location>
</feature>
<proteinExistence type="inferred from homology"/>